<evidence type="ECO:0000313" key="1">
    <source>
        <dbReference type="EMBL" id="NMF58529.1"/>
    </source>
</evidence>
<dbReference type="InterPro" id="IPR027417">
    <property type="entry name" value="P-loop_NTPase"/>
</dbReference>
<dbReference type="Proteomes" id="UP000738376">
    <property type="component" value="Unassembled WGS sequence"/>
</dbReference>
<evidence type="ECO:0000313" key="2">
    <source>
        <dbReference type="Proteomes" id="UP000738376"/>
    </source>
</evidence>
<dbReference type="GO" id="GO:0005524">
    <property type="term" value="F:ATP binding"/>
    <property type="evidence" value="ECO:0007669"/>
    <property type="project" value="UniProtKB-KW"/>
</dbReference>
<name>A0ABX1LUQ9_9CYAN</name>
<organism evidence="1 2">
    <name type="scientific">Pseudanabaena yagii GIHE-NHR1</name>
    <dbReference type="NCBI Taxonomy" id="2722753"/>
    <lineage>
        <taxon>Bacteria</taxon>
        <taxon>Bacillati</taxon>
        <taxon>Cyanobacteriota</taxon>
        <taxon>Cyanophyceae</taxon>
        <taxon>Pseudanabaenales</taxon>
        <taxon>Pseudanabaenaceae</taxon>
        <taxon>Pseudanabaena</taxon>
        <taxon>Pseudanabaena yagii</taxon>
    </lineage>
</organism>
<gene>
    <name evidence="1" type="ORF">HC246_10990</name>
</gene>
<dbReference type="SUPFAM" id="SSF52540">
    <property type="entry name" value="P-loop containing nucleoside triphosphate hydrolases"/>
    <property type="match status" value="1"/>
</dbReference>
<reference evidence="1 2" key="1">
    <citation type="submission" date="2020-03" db="EMBL/GenBank/DDBJ databases">
        <title>Draft Genome Sequence of 2-Methylisoborneol Producing Pseudanabaena yagii Strain GIHE-NHR1 Isolated from North Han River in South Korea.</title>
        <authorList>
            <person name="Jeong J."/>
        </authorList>
    </citation>
    <scope>NUCLEOTIDE SEQUENCE [LARGE SCALE GENOMIC DNA]</scope>
    <source>
        <strain evidence="1 2">GIHE-NHR1</strain>
    </source>
</reference>
<comment type="caution">
    <text evidence="1">The sequence shown here is derived from an EMBL/GenBank/DDBJ whole genome shotgun (WGS) entry which is preliminary data.</text>
</comment>
<accession>A0ABX1LUQ9</accession>
<proteinExistence type="predicted"/>
<keyword evidence="1" id="KW-0067">ATP-binding</keyword>
<keyword evidence="2" id="KW-1185">Reference proteome</keyword>
<protein>
    <submittedName>
        <fullName evidence="1">ATP-binding protein</fullName>
    </submittedName>
</protein>
<sequence>MIEDSVLFLPETYESIVKKIGRDNAELANFVIPVTQFEKEIIQILADISTAGYLVFLYGVSGVGKSTFTGSLKFQKYIPVQKIVSIDATTLDRNTDQPKLKLLLETIRLESESFFKDHDEQASNDKLCIVIEYLENLEDEDQNKVIAFFRDLNQFLRKYGVLIIWPVTERSYLEKMQNYAKSFSSTIFHDRTPSIDFTGPSIDDYPTIAKKTIMFFNGGKSCYEFQLNDDELEKLKQDYLKKPKEKHLIRDYLRDVKKLWQRRTNYLAKVVSNIPKPMEVWFIFSYPHAEGVVAGFAKKTPDIPNEMWNADYRSLNAYINDNNQRKATWNSERLTFALTSTMLTTKIMYLPTNALISCIASYGRDANLKINKDELLDKDKFNIPEAWFNKYAAKKALKSTPLYLQILELQTSANPTSLGKPKFTAGKRKSGKVVEGLKNATKAFEKFNERISAKNSQRISDNSLNKSLCLALKDLLEEYDNISLDSEQFHPYLNNIKPDILIEMEEKIICVEMCYTNDNTPGYLADYVLKKLNTYMTQLQSKFGIDPALKN</sequence>
<keyword evidence="1" id="KW-0547">Nucleotide-binding</keyword>
<dbReference type="EMBL" id="JAAVJL010000001">
    <property type="protein sequence ID" value="NMF58529.1"/>
    <property type="molecule type" value="Genomic_DNA"/>
</dbReference>